<evidence type="ECO:0000256" key="2">
    <source>
        <dbReference type="SAM" id="MobiDB-lite"/>
    </source>
</evidence>
<protein>
    <submittedName>
        <fullName evidence="3">Vacuolar protein sorting-associated protein 33</fullName>
    </submittedName>
</protein>
<dbReference type="Gene3D" id="3.40.50.1910">
    <property type="match status" value="1"/>
</dbReference>
<dbReference type="Gene3D" id="1.25.40.850">
    <property type="match status" value="1"/>
</dbReference>
<sequence>MGADPMQAGSQAHTLVADIRKRKGIKPEVQPLGEYEDKVRGRGLVGDDAGTWALERLMLSGDAARNKLIDLIDSKRGKKALVLDPALSGPLTLLDAQLSALLTEHGVAKLLYLERRRLDDAAYNQAEPRLVGLRPLVYIARATLDNAQLIAWQIKNTPRSAQEHEFSVFWVPRRSVAVEKLLEDEGGEFPMDLVPLDDDVLSLELDRAFADCTLDGDASSLYYAAAAIMHLQHEFGLIPRIQGKGPAAAAVRDICIKMRKERPPPAPGAAGAGAGGPGRIGRLFLIDREVDLVTPMMTQITFEGLIDEVTGIRHGSVPLAGAAAGEAGSSGGAKARGGGGSTLVNSSDPYYAEFRDLPYYTASQRLTQYAREARRDYGELGSKDLTELKSFVKGLPKLLLLDRLSDLLVPVAEVVKQPSFHRRLKAELDLVEGVEVEEAVAYIQELMWSGADMPSVLRLLVLLSITQGGMPKKHWDPLRQEFVAAYGHQHLLTLHSLEKAGLLRLQQGGGALAGGLTGRTGGFGALRRALRLVVPDGDQMERPTDISHLYKVVIPKTHGTPVTRHPPPVTRTIASPDSIRTGTC</sequence>
<name>A0A0D2LUN2_9CHLO</name>
<keyword evidence="4" id="KW-1185">Reference proteome</keyword>
<dbReference type="Proteomes" id="UP000054498">
    <property type="component" value="Unassembled WGS sequence"/>
</dbReference>
<dbReference type="PANTHER" id="PTHR11679">
    <property type="entry name" value="VESICLE PROTEIN SORTING-ASSOCIATED"/>
    <property type="match status" value="1"/>
</dbReference>
<gene>
    <name evidence="3" type="ORF">MNEG_12623</name>
</gene>
<dbReference type="GeneID" id="25730004"/>
<dbReference type="KEGG" id="mng:MNEG_12623"/>
<feature type="compositionally biased region" description="Polar residues" evidence="2">
    <location>
        <begin position="573"/>
        <end position="584"/>
    </location>
</feature>
<dbReference type="Gene3D" id="3.40.50.2060">
    <property type="match status" value="1"/>
</dbReference>
<dbReference type="STRING" id="145388.A0A0D2LUN2"/>
<dbReference type="Pfam" id="PF00995">
    <property type="entry name" value="Sec1"/>
    <property type="match status" value="1"/>
</dbReference>
<dbReference type="OrthoDB" id="10262287at2759"/>
<dbReference type="SUPFAM" id="SSF56815">
    <property type="entry name" value="Sec1/munc18-like (SM) proteins"/>
    <property type="match status" value="1"/>
</dbReference>
<dbReference type="RefSeq" id="XP_013894359.1">
    <property type="nucleotide sequence ID" value="XM_014038905.1"/>
</dbReference>
<dbReference type="InterPro" id="IPR036045">
    <property type="entry name" value="Sec1-like_sf"/>
</dbReference>
<dbReference type="InterPro" id="IPR043154">
    <property type="entry name" value="Sec-1-like_dom1"/>
</dbReference>
<dbReference type="InterPro" id="IPR001619">
    <property type="entry name" value="Sec1-like"/>
</dbReference>
<dbReference type="InterPro" id="IPR043155">
    <property type="entry name" value="VPS33_dom3b"/>
</dbReference>
<evidence type="ECO:0000256" key="1">
    <source>
        <dbReference type="ARBA" id="ARBA00009884"/>
    </source>
</evidence>
<feature type="region of interest" description="Disordered" evidence="2">
    <location>
        <begin position="558"/>
        <end position="584"/>
    </location>
</feature>
<accession>A0A0D2LUN2</accession>
<dbReference type="AlphaFoldDB" id="A0A0D2LUN2"/>
<reference evidence="3 4" key="1">
    <citation type="journal article" date="2013" name="BMC Genomics">
        <title>Reconstruction of the lipid metabolism for the microalga Monoraphidium neglectum from its genome sequence reveals characteristics suitable for biofuel production.</title>
        <authorList>
            <person name="Bogen C."/>
            <person name="Al-Dilaimi A."/>
            <person name="Albersmeier A."/>
            <person name="Wichmann J."/>
            <person name="Grundmann M."/>
            <person name="Rupp O."/>
            <person name="Lauersen K.J."/>
            <person name="Blifernez-Klassen O."/>
            <person name="Kalinowski J."/>
            <person name="Goesmann A."/>
            <person name="Mussgnug J.H."/>
            <person name="Kruse O."/>
        </authorList>
    </citation>
    <scope>NUCLEOTIDE SEQUENCE [LARGE SCALE GENOMIC DNA]</scope>
    <source>
        <strain evidence="3 4">SAG 48.87</strain>
    </source>
</reference>
<dbReference type="InterPro" id="IPR027482">
    <property type="entry name" value="Sec1-like_dom2"/>
</dbReference>
<dbReference type="EMBL" id="KK103561">
    <property type="protein sequence ID" value="KIY95339.1"/>
    <property type="molecule type" value="Genomic_DNA"/>
</dbReference>
<comment type="similarity">
    <text evidence="1">Belongs to the STXBP/unc-18/SEC1 family.</text>
</comment>
<proteinExistence type="inferred from homology"/>
<evidence type="ECO:0000313" key="4">
    <source>
        <dbReference type="Proteomes" id="UP000054498"/>
    </source>
</evidence>
<dbReference type="GO" id="GO:0016192">
    <property type="term" value="P:vesicle-mediated transport"/>
    <property type="evidence" value="ECO:0007669"/>
    <property type="project" value="InterPro"/>
</dbReference>
<organism evidence="3 4">
    <name type="scientific">Monoraphidium neglectum</name>
    <dbReference type="NCBI Taxonomy" id="145388"/>
    <lineage>
        <taxon>Eukaryota</taxon>
        <taxon>Viridiplantae</taxon>
        <taxon>Chlorophyta</taxon>
        <taxon>core chlorophytes</taxon>
        <taxon>Chlorophyceae</taxon>
        <taxon>CS clade</taxon>
        <taxon>Sphaeropleales</taxon>
        <taxon>Selenastraceae</taxon>
        <taxon>Monoraphidium</taxon>
    </lineage>
</organism>
<evidence type="ECO:0000313" key="3">
    <source>
        <dbReference type="EMBL" id="KIY95339.1"/>
    </source>
</evidence>